<dbReference type="eggNOG" id="KOG0254">
    <property type="taxonomic scope" value="Eukaryota"/>
</dbReference>
<keyword evidence="5 8" id="KW-1133">Transmembrane helix</keyword>
<evidence type="ECO:0000256" key="3">
    <source>
        <dbReference type="ARBA" id="ARBA00022448"/>
    </source>
</evidence>
<comment type="subcellular location">
    <subcellularLocation>
        <location evidence="1">Membrane</location>
        <topology evidence="1">Multi-pass membrane protein</topology>
    </subcellularLocation>
</comment>
<dbReference type="OMA" id="TATITFM"/>
<feature type="transmembrane region" description="Helical" evidence="8">
    <location>
        <begin position="298"/>
        <end position="316"/>
    </location>
</feature>
<dbReference type="Pfam" id="PF07690">
    <property type="entry name" value="MFS_1"/>
    <property type="match status" value="1"/>
</dbReference>
<dbReference type="SUPFAM" id="SSF103473">
    <property type="entry name" value="MFS general substrate transporter"/>
    <property type="match status" value="1"/>
</dbReference>
<feature type="transmembrane region" description="Helical" evidence="8">
    <location>
        <begin position="466"/>
        <end position="485"/>
    </location>
</feature>
<evidence type="ECO:0000256" key="7">
    <source>
        <dbReference type="SAM" id="MobiDB-lite"/>
    </source>
</evidence>
<evidence type="ECO:0000256" key="1">
    <source>
        <dbReference type="ARBA" id="ARBA00004141"/>
    </source>
</evidence>
<feature type="transmembrane region" description="Helical" evidence="8">
    <location>
        <begin position="136"/>
        <end position="156"/>
    </location>
</feature>
<keyword evidence="6 8" id="KW-0472">Membrane</keyword>
<dbReference type="Gene3D" id="1.20.1720.10">
    <property type="entry name" value="Multidrug resistance protein D"/>
    <property type="match status" value="1"/>
</dbReference>
<dbReference type="InterPro" id="IPR036259">
    <property type="entry name" value="MFS_trans_sf"/>
</dbReference>
<evidence type="ECO:0000256" key="6">
    <source>
        <dbReference type="ARBA" id="ARBA00023136"/>
    </source>
</evidence>
<keyword evidence="4 8" id="KW-0812">Transmembrane</keyword>
<reference evidence="10 11" key="1">
    <citation type="journal article" date="2011" name="Science">
        <title>Comparative functional genomics of the fission yeasts.</title>
        <authorList>
            <person name="Rhind N."/>
            <person name="Chen Z."/>
            <person name="Yassour M."/>
            <person name="Thompson D.A."/>
            <person name="Haas B.J."/>
            <person name="Habib N."/>
            <person name="Wapinski I."/>
            <person name="Roy S."/>
            <person name="Lin M.F."/>
            <person name="Heiman D.I."/>
            <person name="Young S.K."/>
            <person name="Furuya K."/>
            <person name="Guo Y."/>
            <person name="Pidoux A."/>
            <person name="Chen H.M."/>
            <person name="Robbertse B."/>
            <person name="Goldberg J.M."/>
            <person name="Aoki K."/>
            <person name="Bayne E.H."/>
            <person name="Berlin A.M."/>
            <person name="Desjardins C.A."/>
            <person name="Dobbs E."/>
            <person name="Dukaj L."/>
            <person name="Fan L."/>
            <person name="FitzGerald M.G."/>
            <person name="French C."/>
            <person name="Gujja S."/>
            <person name="Hansen K."/>
            <person name="Keifenheim D."/>
            <person name="Levin J.Z."/>
            <person name="Mosher R.A."/>
            <person name="Mueller C.A."/>
            <person name="Pfiffner J."/>
            <person name="Priest M."/>
            <person name="Russ C."/>
            <person name="Smialowska A."/>
            <person name="Swoboda P."/>
            <person name="Sykes S.M."/>
            <person name="Vaughn M."/>
            <person name="Vengrova S."/>
            <person name="Yoder R."/>
            <person name="Zeng Q."/>
            <person name="Allshire R."/>
            <person name="Baulcombe D."/>
            <person name="Birren B.W."/>
            <person name="Brown W."/>
            <person name="Ekwall K."/>
            <person name="Kellis M."/>
            <person name="Leatherwood J."/>
            <person name="Levin H."/>
            <person name="Margalit H."/>
            <person name="Martienssen R."/>
            <person name="Nieduszynski C.A."/>
            <person name="Spatafora J.W."/>
            <person name="Friedman N."/>
            <person name="Dalgaard J.Z."/>
            <person name="Baumann P."/>
            <person name="Niki H."/>
            <person name="Regev A."/>
            <person name="Nusbaum C."/>
        </authorList>
    </citation>
    <scope>NUCLEOTIDE SEQUENCE [LARGE SCALE GENOMIC DNA]</scope>
    <source>
        <strain evidence="11">OY26 / ATCC MYA-4695 / CBS 11777 / NBRC 106824 / NRRL Y48691</strain>
    </source>
</reference>
<name>S9VZJ5_SCHCR</name>
<feature type="transmembrane region" description="Helical" evidence="8">
    <location>
        <begin position="401"/>
        <end position="420"/>
    </location>
</feature>
<proteinExistence type="inferred from homology"/>
<accession>S9VZJ5</accession>
<evidence type="ECO:0000256" key="4">
    <source>
        <dbReference type="ARBA" id="ARBA00022692"/>
    </source>
</evidence>
<feature type="transmembrane region" description="Helical" evidence="8">
    <location>
        <begin position="194"/>
        <end position="215"/>
    </location>
</feature>
<keyword evidence="10" id="KW-0762">Sugar transport</keyword>
<dbReference type="HOGENOM" id="CLU_000960_22_3_1"/>
<evidence type="ECO:0000256" key="8">
    <source>
        <dbReference type="SAM" id="Phobius"/>
    </source>
</evidence>
<dbReference type="PROSITE" id="PS50850">
    <property type="entry name" value="MFS"/>
    <property type="match status" value="1"/>
</dbReference>
<gene>
    <name evidence="10" type="ORF">SPOG_03614</name>
</gene>
<feature type="transmembrane region" description="Helical" evidence="8">
    <location>
        <begin position="162"/>
        <end position="182"/>
    </location>
</feature>
<evidence type="ECO:0000256" key="5">
    <source>
        <dbReference type="ARBA" id="ARBA00022989"/>
    </source>
</evidence>
<dbReference type="RefSeq" id="XP_013021331.1">
    <property type="nucleotide sequence ID" value="XM_013165877.1"/>
</dbReference>
<dbReference type="OrthoDB" id="6770063at2759"/>
<dbReference type="InterPro" id="IPR011701">
    <property type="entry name" value="MFS"/>
</dbReference>
<evidence type="ECO:0000313" key="10">
    <source>
        <dbReference type="EMBL" id="EPY53063.1"/>
    </source>
</evidence>
<feature type="domain" description="Major facilitator superfamily (MFS) profile" evidence="9">
    <location>
        <begin position="72"/>
        <end position="570"/>
    </location>
</feature>
<dbReference type="GeneID" id="25037931"/>
<keyword evidence="11" id="KW-1185">Reference proteome</keyword>
<evidence type="ECO:0000313" key="11">
    <source>
        <dbReference type="Proteomes" id="UP000015464"/>
    </source>
</evidence>
<feature type="region of interest" description="Disordered" evidence="7">
    <location>
        <begin position="35"/>
        <end position="56"/>
    </location>
</feature>
<evidence type="ECO:0000259" key="9">
    <source>
        <dbReference type="PROSITE" id="PS50850"/>
    </source>
</evidence>
<dbReference type="GO" id="GO:0000329">
    <property type="term" value="C:fungal-type vacuole membrane"/>
    <property type="evidence" value="ECO:0007669"/>
    <property type="project" value="TreeGrafter"/>
</dbReference>
<protein>
    <submittedName>
        <fullName evidence="10">Major facilitator superfamily sugar transporter</fullName>
    </submittedName>
</protein>
<dbReference type="Gene3D" id="1.20.1250.20">
    <property type="entry name" value="MFS general substrate transporter like domains"/>
    <property type="match status" value="1"/>
</dbReference>
<dbReference type="FunFam" id="1.20.1720.10:FF:000022">
    <property type="entry name" value="MFS drug transporter, putative"/>
    <property type="match status" value="1"/>
</dbReference>
<feature type="transmembrane region" description="Helical" evidence="8">
    <location>
        <begin position="426"/>
        <end position="454"/>
    </location>
</feature>
<dbReference type="EMBL" id="KE546988">
    <property type="protein sequence ID" value="EPY53063.1"/>
    <property type="molecule type" value="Genomic_DNA"/>
</dbReference>
<feature type="transmembrane region" description="Helical" evidence="8">
    <location>
        <begin position="372"/>
        <end position="392"/>
    </location>
</feature>
<keyword evidence="3" id="KW-0813">Transport</keyword>
<feature type="transmembrane region" description="Helical" evidence="8">
    <location>
        <begin position="547"/>
        <end position="565"/>
    </location>
</feature>
<dbReference type="GO" id="GO:0015174">
    <property type="term" value="F:basic amino acid transmembrane transporter activity"/>
    <property type="evidence" value="ECO:0007669"/>
    <property type="project" value="TreeGrafter"/>
</dbReference>
<sequence length="575" mass="62517">MNSGSSHNPEEQTTTPLSETLNLLDSNSYRQTTFQVTSNSTPKPLTETQIKNDSNGSLSTPNARIIPNLIWIEVSLFLNVFLAGFDGTVTASAYTTIGEEFHAANLASWITTSYLITSTTFQPLYGSFSDILGRRVCLFMASGLFSLGCLWCYFASGIISLIFARSFMGIGGGGLITLSTIINSDIIPTRKRGLFQAFQNLLLGFGAICGASFGGVLCEAFSWRFCFLIQVPFSLSSIAVGYFFVQNQTGFTRLHNYRVLLKKIDILGGLLLVSGLTALLLVLSLGSTKSIQTYGPSQFLLLLGVLCISAFVYVESITKAAPIIPLKLLRGVYSTLVLTIGFLTGLAGYAYLFTLPLLFQLVLGDSPSKAGLRLALPSLSTPMGGLICGILMHQRVRVGRLLFFGVLLMALGYVLSLFIYPGISPILLGLFLIPANVGQGMGFPSSLFSFIFAFPQDSHATSTSTLYLIRSIGSLFGVGGLSAVIQSTLRKKIFTDLSEFTDLNEKQIQKVIHKVTKSMSSLYDLPEAIQKIVLGDYTFAIRKAQQFTMICCIIALVLCILKDVIKPKTHSGFRY</sequence>
<dbReference type="PANTHER" id="PTHR23501">
    <property type="entry name" value="MAJOR FACILITATOR SUPERFAMILY"/>
    <property type="match status" value="1"/>
</dbReference>
<comment type="similarity">
    <text evidence="2">Belongs to the major facilitator superfamily.</text>
</comment>
<dbReference type="PANTHER" id="PTHR23501:SF81">
    <property type="entry name" value="VACUOLAR BASIC AMINO ACID TRANSPORTER 2"/>
    <property type="match status" value="1"/>
</dbReference>
<dbReference type="AlphaFoldDB" id="S9VZJ5"/>
<feature type="transmembrane region" description="Helical" evidence="8">
    <location>
        <begin position="266"/>
        <end position="286"/>
    </location>
</feature>
<dbReference type="CDD" id="cd17502">
    <property type="entry name" value="MFS_Azr1_MDR_like"/>
    <property type="match status" value="1"/>
</dbReference>
<evidence type="ECO:0000256" key="2">
    <source>
        <dbReference type="ARBA" id="ARBA00008335"/>
    </source>
</evidence>
<dbReference type="Proteomes" id="UP000015464">
    <property type="component" value="Unassembled WGS sequence"/>
</dbReference>
<dbReference type="STRING" id="653667.S9VZJ5"/>
<feature type="transmembrane region" description="Helical" evidence="8">
    <location>
        <begin position="221"/>
        <end position="245"/>
    </location>
</feature>
<dbReference type="InterPro" id="IPR020846">
    <property type="entry name" value="MFS_dom"/>
</dbReference>
<organism evidence="10 11">
    <name type="scientific">Schizosaccharomyces cryophilus (strain OY26 / ATCC MYA-4695 / CBS 11777 / NBRC 106824 / NRRL Y48691)</name>
    <name type="common">Fission yeast</name>
    <dbReference type="NCBI Taxonomy" id="653667"/>
    <lineage>
        <taxon>Eukaryota</taxon>
        <taxon>Fungi</taxon>
        <taxon>Dikarya</taxon>
        <taxon>Ascomycota</taxon>
        <taxon>Taphrinomycotina</taxon>
        <taxon>Schizosaccharomycetes</taxon>
        <taxon>Schizosaccharomycetales</taxon>
        <taxon>Schizosaccharomycetaceae</taxon>
        <taxon>Schizosaccharomyces</taxon>
    </lineage>
</organism>
<feature type="transmembrane region" description="Helical" evidence="8">
    <location>
        <begin position="328"/>
        <end position="352"/>
    </location>
</feature>